<dbReference type="SUPFAM" id="SSF64167">
    <property type="entry name" value="SurE-like"/>
    <property type="match status" value="1"/>
</dbReference>
<gene>
    <name evidence="7" type="ORF">LV75_006855</name>
</gene>
<comment type="similarity">
    <text evidence="2">Belongs to the SurE nucleotidase family.</text>
</comment>
<feature type="domain" description="Survival protein SurE-like phosphatase/nucleotidase" evidence="6">
    <location>
        <begin position="10"/>
        <end position="196"/>
    </location>
</feature>
<dbReference type="Gene3D" id="3.40.1210.10">
    <property type="entry name" value="Survival protein SurE-like phosphatase/nucleotidase"/>
    <property type="match status" value="1"/>
</dbReference>
<dbReference type="InterPro" id="IPR036523">
    <property type="entry name" value="SurE-like_sf"/>
</dbReference>
<dbReference type="PANTHER" id="PTHR30457:SF0">
    <property type="entry name" value="PHOSPHATASE, PUTATIVE (AFU_ORTHOLOGUE AFUA_4G01070)-RELATED"/>
    <property type="match status" value="1"/>
</dbReference>
<proteinExistence type="inferred from homology"/>
<evidence type="ECO:0000313" key="7">
    <source>
        <dbReference type="EMBL" id="MCP2274321.1"/>
    </source>
</evidence>
<evidence type="ECO:0000256" key="3">
    <source>
        <dbReference type="ARBA" id="ARBA00012643"/>
    </source>
</evidence>
<comment type="caution">
    <text evidence="7">The sequence shown here is derived from an EMBL/GenBank/DDBJ whole genome shotgun (WGS) entry which is preliminary data.</text>
</comment>
<dbReference type="InterPro" id="IPR030048">
    <property type="entry name" value="SurE"/>
</dbReference>
<evidence type="ECO:0000313" key="8">
    <source>
        <dbReference type="Proteomes" id="UP001205185"/>
    </source>
</evidence>
<evidence type="ECO:0000256" key="5">
    <source>
        <dbReference type="ARBA" id="ARBA00022801"/>
    </source>
</evidence>
<dbReference type="PANTHER" id="PTHR30457">
    <property type="entry name" value="5'-NUCLEOTIDASE SURE"/>
    <property type="match status" value="1"/>
</dbReference>
<keyword evidence="5" id="KW-0378">Hydrolase</keyword>
<sequence>MGGESTAEVVLVTNDDGIDSPGLHALARAALLAGLAVTVAAPAVEASGTGAGLTAAEDHRRVPTEPRDLPGVAAPAYAVAGHPGLIALVGCHGAFGTTPALVVSGINRGANTGRAVIHSGTVGAALTASVLGVSALAFSLDVPLDRSEPPHWETAAGVFAQVLAALRECPPGTVFNVNVPNVAPARLKPIRWARLAEFGSVRAAVQRLDDGTVEVTTVEVDEEPAEGTDAALLAAGHVTVTALSSVAEDNAVHGDLTRWSP</sequence>
<dbReference type="EC" id="3.1.3.5" evidence="3"/>
<protein>
    <recommendedName>
        <fullName evidence="3">5'-nucleotidase</fullName>
        <ecNumber evidence="3">3.1.3.5</ecNumber>
    </recommendedName>
</protein>
<evidence type="ECO:0000256" key="4">
    <source>
        <dbReference type="ARBA" id="ARBA00022723"/>
    </source>
</evidence>
<keyword evidence="4" id="KW-0479">Metal-binding</keyword>
<dbReference type="Proteomes" id="UP001205185">
    <property type="component" value="Unassembled WGS sequence"/>
</dbReference>
<keyword evidence="8" id="KW-1185">Reference proteome</keyword>
<dbReference type="InterPro" id="IPR002828">
    <property type="entry name" value="SurE-like_Pase/nucleotidase"/>
</dbReference>
<dbReference type="EMBL" id="JAMTCO010000023">
    <property type="protein sequence ID" value="MCP2274321.1"/>
    <property type="molecule type" value="Genomic_DNA"/>
</dbReference>
<evidence type="ECO:0000259" key="6">
    <source>
        <dbReference type="Pfam" id="PF01975"/>
    </source>
</evidence>
<name>A0ABT1IQ91_9PSEU</name>
<evidence type="ECO:0000256" key="2">
    <source>
        <dbReference type="ARBA" id="ARBA00011062"/>
    </source>
</evidence>
<organism evidence="7 8">
    <name type="scientific">Actinokineospora diospyrosa</name>
    <dbReference type="NCBI Taxonomy" id="103728"/>
    <lineage>
        <taxon>Bacteria</taxon>
        <taxon>Bacillati</taxon>
        <taxon>Actinomycetota</taxon>
        <taxon>Actinomycetes</taxon>
        <taxon>Pseudonocardiales</taxon>
        <taxon>Pseudonocardiaceae</taxon>
        <taxon>Actinokineospora</taxon>
    </lineage>
</organism>
<reference evidence="7 8" key="1">
    <citation type="submission" date="2022-06" db="EMBL/GenBank/DDBJ databases">
        <title>Genomic Encyclopedia of Archaeal and Bacterial Type Strains, Phase II (KMG-II): from individual species to whole genera.</title>
        <authorList>
            <person name="Goeker M."/>
        </authorList>
    </citation>
    <scope>NUCLEOTIDE SEQUENCE [LARGE SCALE GENOMIC DNA]</scope>
    <source>
        <strain evidence="7 8">DSM 44255</strain>
    </source>
</reference>
<evidence type="ECO:0000256" key="1">
    <source>
        <dbReference type="ARBA" id="ARBA00000815"/>
    </source>
</evidence>
<dbReference type="Pfam" id="PF01975">
    <property type="entry name" value="SurE"/>
    <property type="match status" value="1"/>
</dbReference>
<accession>A0ABT1IQ91</accession>
<comment type="catalytic activity">
    <reaction evidence="1">
        <text>a ribonucleoside 5'-phosphate + H2O = a ribonucleoside + phosphate</text>
        <dbReference type="Rhea" id="RHEA:12484"/>
        <dbReference type="ChEBI" id="CHEBI:15377"/>
        <dbReference type="ChEBI" id="CHEBI:18254"/>
        <dbReference type="ChEBI" id="CHEBI:43474"/>
        <dbReference type="ChEBI" id="CHEBI:58043"/>
        <dbReference type="EC" id="3.1.3.5"/>
    </reaction>
</comment>